<dbReference type="GeneID" id="59299645"/>
<evidence type="ECO:0000313" key="1">
    <source>
        <dbReference type="EMBL" id="KAF5611761.1"/>
    </source>
</evidence>
<protein>
    <submittedName>
        <fullName evidence="1">Uncharacterized protein</fullName>
    </submittedName>
</protein>
<gene>
    <name evidence="1" type="ORF">FTJAE_14166</name>
</gene>
<comment type="caution">
    <text evidence="1">The sequence shown here is derived from an EMBL/GenBank/DDBJ whole genome shotgun (WGS) entry which is preliminary data.</text>
</comment>
<keyword evidence="2" id="KW-1185">Reference proteome</keyword>
<evidence type="ECO:0000313" key="2">
    <source>
        <dbReference type="Proteomes" id="UP000530670"/>
    </source>
</evidence>
<accession>A0A8H5V5W7</accession>
<sequence length="129" mass="14061">MMTPWHAEYALDSLPIILLMGQESTIQLYCIRYGPEVNVAISDVLVVVVEERSGAYVLIDLAFCMPRAAWIVGILWGEVDVGGLDDDLESFRPGPWKDAVESPIDLTSSAQKYSSGWGLGSGAITGWVL</sequence>
<reference evidence="1 2" key="1">
    <citation type="submission" date="2020-05" db="EMBL/GenBank/DDBJ databases">
        <title>Identification and distribution of gene clusters putatively required for synthesis of sphingolipid metabolism inhibitors in phylogenetically diverse species of the filamentous fungus Fusarium.</title>
        <authorList>
            <person name="Kim H.-S."/>
            <person name="Busman M."/>
            <person name="Brown D.W."/>
            <person name="Divon H."/>
            <person name="Uhlig S."/>
            <person name="Proctor R.H."/>
        </authorList>
    </citation>
    <scope>NUCLEOTIDE SEQUENCE [LARGE SCALE GENOMIC DNA]</scope>
    <source>
        <strain evidence="1 2">NRRL 66243</strain>
    </source>
</reference>
<dbReference type="AlphaFoldDB" id="A0A8H5V5W7"/>
<organism evidence="1 2">
    <name type="scientific">Fusarium tjaetaba</name>
    <dbReference type="NCBI Taxonomy" id="1567544"/>
    <lineage>
        <taxon>Eukaryota</taxon>
        <taxon>Fungi</taxon>
        <taxon>Dikarya</taxon>
        <taxon>Ascomycota</taxon>
        <taxon>Pezizomycotina</taxon>
        <taxon>Sordariomycetes</taxon>
        <taxon>Hypocreomycetidae</taxon>
        <taxon>Hypocreales</taxon>
        <taxon>Nectriaceae</taxon>
        <taxon>Fusarium</taxon>
        <taxon>Fusarium fujikuroi species complex</taxon>
    </lineage>
</organism>
<name>A0A8H5V5W7_9HYPO</name>
<proteinExistence type="predicted"/>
<dbReference type="EMBL" id="JAAQRI010000586">
    <property type="protein sequence ID" value="KAF5611761.1"/>
    <property type="molecule type" value="Genomic_DNA"/>
</dbReference>
<dbReference type="Proteomes" id="UP000530670">
    <property type="component" value="Unassembled WGS sequence"/>
</dbReference>
<dbReference type="RefSeq" id="XP_037198825.1">
    <property type="nucleotide sequence ID" value="XM_037347375.1"/>
</dbReference>